<gene>
    <name evidence="2" type="ORF">EVJ47_03085</name>
</gene>
<feature type="domain" description="HTH cro/C1-type" evidence="1">
    <location>
        <begin position="5"/>
        <end position="41"/>
    </location>
</feature>
<dbReference type="GO" id="GO:0003677">
    <property type="term" value="F:DNA binding"/>
    <property type="evidence" value="ECO:0007669"/>
    <property type="project" value="InterPro"/>
</dbReference>
<evidence type="ECO:0000313" key="2">
    <source>
        <dbReference type="EMBL" id="RZD15269.1"/>
    </source>
</evidence>
<dbReference type="Pfam" id="PF01381">
    <property type="entry name" value="HTH_3"/>
    <property type="match status" value="1"/>
</dbReference>
<reference evidence="2 3" key="1">
    <citation type="submission" date="2019-01" db="EMBL/GenBank/DDBJ databases">
        <title>Insights into ecological role of a new deltaproteobacterial order Candidatus Sinidesulfobacterales (Sva0485) by metagenomics and metatranscriptomics.</title>
        <authorList>
            <person name="Tan S."/>
            <person name="Liu J."/>
            <person name="Fang Y."/>
            <person name="Hedlund B.P."/>
            <person name="Lian Z.H."/>
            <person name="Huang L.Y."/>
            <person name="Li J.T."/>
            <person name="Huang L.N."/>
            <person name="Li W.J."/>
            <person name="Jiang H.C."/>
            <person name="Dong H.L."/>
            <person name="Shu W.S."/>
        </authorList>
    </citation>
    <scope>NUCLEOTIDE SEQUENCE [LARGE SCALE GENOMIC DNA]</scope>
    <source>
        <strain evidence="2">AP3</strain>
    </source>
</reference>
<sequence>MNGVKIGTTQAVISRIENGNVNIGIDTIQKVAKAFGITARLSFNLTVKDKIRKHLNNDNQAPGF</sequence>
<name>A0A519BDC4_9DELT</name>
<dbReference type="InterPro" id="IPR010982">
    <property type="entry name" value="Lambda_DNA-bd_dom_sf"/>
</dbReference>
<comment type="caution">
    <text evidence="2">The sequence shown here is derived from an EMBL/GenBank/DDBJ whole genome shotgun (WGS) entry which is preliminary data.</text>
</comment>
<accession>A0A519BDC4</accession>
<evidence type="ECO:0000313" key="3">
    <source>
        <dbReference type="Proteomes" id="UP000320813"/>
    </source>
</evidence>
<dbReference type="CDD" id="cd00093">
    <property type="entry name" value="HTH_XRE"/>
    <property type="match status" value="1"/>
</dbReference>
<proteinExistence type="predicted"/>
<dbReference type="SUPFAM" id="SSF47413">
    <property type="entry name" value="lambda repressor-like DNA-binding domains"/>
    <property type="match status" value="1"/>
</dbReference>
<evidence type="ECO:0000259" key="1">
    <source>
        <dbReference type="PROSITE" id="PS50943"/>
    </source>
</evidence>
<organism evidence="2 3">
    <name type="scientific">Candidatus Acidulodesulfobacterium ferriphilum</name>
    <dbReference type="NCBI Taxonomy" id="2597223"/>
    <lineage>
        <taxon>Bacteria</taxon>
        <taxon>Deltaproteobacteria</taxon>
        <taxon>Candidatus Acidulodesulfobacterales</taxon>
        <taxon>Candidatus Acidulodesulfobacterium</taxon>
    </lineage>
</organism>
<dbReference type="Gene3D" id="1.10.260.40">
    <property type="entry name" value="lambda repressor-like DNA-binding domains"/>
    <property type="match status" value="1"/>
</dbReference>
<dbReference type="InterPro" id="IPR001387">
    <property type="entry name" value="Cro/C1-type_HTH"/>
</dbReference>
<dbReference type="AlphaFoldDB" id="A0A519BDC4"/>
<dbReference type="EMBL" id="SGBD01000001">
    <property type="protein sequence ID" value="RZD15269.1"/>
    <property type="molecule type" value="Genomic_DNA"/>
</dbReference>
<protein>
    <submittedName>
        <fullName evidence="2">XRE family transcriptional regulator</fullName>
    </submittedName>
</protein>
<dbReference type="Proteomes" id="UP000320813">
    <property type="component" value="Unassembled WGS sequence"/>
</dbReference>
<dbReference type="PROSITE" id="PS50943">
    <property type="entry name" value="HTH_CROC1"/>
    <property type="match status" value="1"/>
</dbReference>